<reference evidence="1" key="1">
    <citation type="submission" date="2019-01" db="EMBL/GenBank/DDBJ databases">
        <title>Draft genome sequences of three monokaryotic isolates of the white-rot basidiomycete fungus Dichomitus squalens.</title>
        <authorList>
            <consortium name="DOE Joint Genome Institute"/>
            <person name="Lopez S.C."/>
            <person name="Andreopoulos B."/>
            <person name="Pangilinan J."/>
            <person name="Lipzen A."/>
            <person name="Riley R."/>
            <person name="Ahrendt S."/>
            <person name="Ng V."/>
            <person name="Barry K."/>
            <person name="Daum C."/>
            <person name="Grigoriev I.V."/>
            <person name="Hilden K.S."/>
            <person name="Makela M.R."/>
            <person name="de Vries R.P."/>
        </authorList>
    </citation>
    <scope>NUCLEOTIDE SEQUENCE [LARGE SCALE GENOMIC DNA]</scope>
    <source>
        <strain evidence="1">OM18370.1</strain>
    </source>
</reference>
<sequence length="147" mass="16499">MPFLHRLPQAEYLRRVQDQQPTPRPRRPSTLTLSSISREAVVFPLLSCAYPPVVVSPVDVVRPVLEPVQRADHPLMIPQLVRSFRNTGTRTSRPVQPSESIWAKTPKGSLGVRLHEIRPSQGTPTDVLWGELLGFAVLVREAVHEFG</sequence>
<dbReference type="Proteomes" id="UP000292957">
    <property type="component" value="Unassembled WGS sequence"/>
</dbReference>
<accession>A0A4Q9MJ14</accession>
<dbReference type="EMBL" id="ML143431">
    <property type="protein sequence ID" value="TBU27534.1"/>
    <property type="molecule type" value="Genomic_DNA"/>
</dbReference>
<protein>
    <submittedName>
        <fullName evidence="1">Uncharacterized protein</fullName>
    </submittedName>
</protein>
<gene>
    <name evidence="1" type="ORF">BD311DRAFT_760266</name>
</gene>
<proteinExistence type="predicted"/>
<name>A0A4Q9MJ14_9APHY</name>
<organism evidence="1">
    <name type="scientific">Dichomitus squalens</name>
    <dbReference type="NCBI Taxonomy" id="114155"/>
    <lineage>
        <taxon>Eukaryota</taxon>
        <taxon>Fungi</taxon>
        <taxon>Dikarya</taxon>
        <taxon>Basidiomycota</taxon>
        <taxon>Agaricomycotina</taxon>
        <taxon>Agaricomycetes</taxon>
        <taxon>Polyporales</taxon>
        <taxon>Polyporaceae</taxon>
        <taxon>Dichomitus</taxon>
    </lineage>
</organism>
<evidence type="ECO:0000313" key="1">
    <source>
        <dbReference type="EMBL" id="TBU27534.1"/>
    </source>
</evidence>
<dbReference type="AlphaFoldDB" id="A0A4Q9MJ14"/>